<dbReference type="PROSITE" id="PS51257">
    <property type="entry name" value="PROKAR_LIPOPROTEIN"/>
    <property type="match status" value="1"/>
</dbReference>
<comment type="caution">
    <text evidence="1">The sequence shown here is derived from an EMBL/GenBank/DDBJ whole genome shotgun (WGS) entry which is preliminary data.</text>
</comment>
<proteinExistence type="predicted"/>
<dbReference type="EMBL" id="QDDR01000006">
    <property type="protein sequence ID" value="PVE47049.1"/>
    <property type="molecule type" value="Genomic_DNA"/>
</dbReference>
<evidence type="ECO:0000313" key="1">
    <source>
        <dbReference type="EMBL" id="PVE47049.1"/>
    </source>
</evidence>
<sequence>MLRFAPLALSALLLAGCGTVAPEAPALLPLDEIAARTAGAADSTRGEAASRELAWRASALRARAAALRRGGVESQERADLLRRAAAMSRDER</sequence>
<reference evidence="1 2" key="1">
    <citation type="journal article" date="2011" name="Syst. Appl. Microbiol.">
        <title>Defluviimonas denitrificans gen. nov., sp. nov., and Pararhodobacter aggregans gen. nov., sp. nov., non-phototrophic Rhodobacteraceae from the biofilter of a marine aquaculture.</title>
        <authorList>
            <person name="Foesel B.U."/>
            <person name="Drake H.L."/>
            <person name="Schramm A."/>
        </authorList>
    </citation>
    <scope>NUCLEOTIDE SEQUENCE [LARGE SCALE GENOMIC DNA]</scope>
    <source>
        <strain evidence="1 2">D1-19</strain>
    </source>
</reference>
<name>A0A2T7UQY6_9RHOB</name>
<dbReference type="AlphaFoldDB" id="A0A2T7UQY6"/>
<accession>A0A2T7UQY6</accession>
<organism evidence="1 2">
    <name type="scientific">Pararhodobacter aggregans</name>
    <dbReference type="NCBI Taxonomy" id="404875"/>
    <lineage>
        <taxon>Bacteria</taxon>
        <taxon>Pseudomonadati</taxon>
        <taxon>Pseudomonadota</taxon>
        <taxon>Alphaproteobacteria</taxon>
        <taxon>Rhodobacterales</taxon>
        <taxon>Paracoccaceae</taxon>
        <taxon>Pararhodobacter</taxon>
    </lineage>
</organism>
<dbReference type="RefSeq" id="WP_107752061.1">
    <property type="nucleotide sequence ID" value="NZ_QBKF01000006.1"/>
</dbReference>
<evidence type="ECO:0000313" key="2">
    <source>
        <dbReference type="Proteomes" id="UP000244810"/>
    </source>
</evidence>
<gene>
    <name evidence="1" type="ORF">DDE23_12385</name>
</gene>
<keyword evidence="2" id="KW-1185">Reference proteome</keyword>
<dbReference type="Proteomes" id="UP000244810">
    <property type="component" value="Unassembled WGS sequence"/>
</dbReference>
<protein>
    <submittedName>
        <fullName evidence="1">Uncharacterized protein</fullName>
    </submittedName>
</protein>